<comment type="similarity">
    <text evidence="1">Belongs to the LysR transcriptional regulatory family.</text>
</comment>
<dbReference type="RefSeq" id="WP_133327966.1">
    <property type="nucleotide sequence ID" value="NZ_SMYL01000004.1"/>
</dbReference>
<sequence>MKAPLNLRHIRAFLAVVETGGITKAADSLYRAQSAITRSIKSLEETLDVALFERKATGMLPTVFGNTLLYRAKRAAQELHSAKEKMLPVIREKNGSLNAPIFSMLFNENRLICFVTLAQLHHMPSVARVLNITQPAVSSSVSQLESSLKIPLFQRTTKGMIPTDAGAILTFHAKRALAELSLVEDDIAALRGTLQGTITVGALPLSRSVILPMAIAEVVKHHPLLRISTVEGPFEQLEVGLRSADIDFIIGALRNDESANDMICEPLLIDNVAIAVRCGHPLTKVKKIKLDDLSTMQWVLARQGTPARKMFDLSFSSQNLVPPQPIVETSDLALLRGLLLNSDMVTAISPQQLYYERQSGLLTVLNYEFKHAARSIGLMRREGSFASPGASVLMEAIRKVADELQHKAFQP</sequence>
<dbReference type="PANTHER" id="PTHR30419:SF14">
    <property type="entry name" value="LYSR FAMILY TRANSCRIPTIONAL REGULATOR"/>
    <property type="match status" value="1"/>
</dbReference>
<evidence type="ECO:0000313" key="7">
    <source>
        <dbReference type="Proteomes" id="UP000294829"/>
    </source>
</evidence>
<dbReference type="PANTHER" id="PTHR30419">
    <property type="entry name" value="HTH-TYPE TRANSCRIPTIONAL REGULATOR YBHD"/>
    <property type="match status" value="1"/>
</dbReference>
<evidence type="ECO:0000259" key="5">
    <source>
        <dbReference type="PROSITE" id="PS50931"/>
    </source>
</evidence>
<evidence type="ECO:0000256" key="4">
    <source>
        <dbReference type="ARBA" id="ARBA00023163"/>
    </source>
</evidence>
<dbReference type="Proteomes" id="UP000294829">
    <property type="component" value="Unassembled WGS sequence"/>
</dbReference>
<evidence type="ECO:0000256" key="1">
    <source>
        <dbReference type="ARBA" id="ARBA00009437"/>
    </source>
</evidence>
<dbReference type="AlphaFoldDB" id="A0A4R5W1K6"/>
<name>A0A4R5W1K6_9BURK</name>
<protein>
    <submittedName>
        <fullName evidence="6">LysR family transcriptional regulator</fullName>
    </submittedName>
</protein>
<dbReference type="OrthoDB" id="8981337at2"/>
<dbReference type="InterPro" id="IPR036388">
    <property type="entry name" value="WH-like_DNA-bd_sf"/>
</dbReference>
<feature type="domain" description="HTH lysR-type" evidence="5">
    <location>
        <begin position="106"/>
        <end position="163"/>
    </location>
</feature>
<dbReference type="PRINTS" id="PR00039">
    <property type="entry name" value="HTHLYSR"/>
</dbReference>
<keyword evidence="3" id="KW-0238">DNA-binding</keyword>
<feature type="domain" description="HTH lysR-type" evidence="5">
    <location>
        <begin position="5"/>
        <end position="62"/>
    </location>
</feature>
<keyword evidence="4" id="KW-0804">Transcription</keyword>
<dbReference type="Pfam" id="PF03466">
    <property type="entry name" value="LysR_substrate"/>
    <property type="match status" value="1"/>
</dbReference>
<dbReference type="InterPro" id="IPR036390">
    <property type="entry name" value="WH_DNA-bd_sf"/>
</dbReference>
<dbReference type="EMBL" id="SMYL01000004">
    <property type="protein sequence ID" value="TDK65904.1"/>
    <property type="molecule type" value="Genomic_DNA"/>
</dbReference>
<organism evidence="6 7">
    <name type="scientific">Sapientia aquatica</name>
    <dbReference type="NCBI Taxonomy" id="1549640"/>
    <lineage>
        <taxon>Bacteria</taxon>
        <taxon>Pseudomonadati</taxon>
        <taxon>Pseudomonadota</taxon>
        <taxon>Betaproteobacteria</taxon>
        <taxon>Burkholderiales</taxon>
        <taxon>Oxalobacteraceae</taxon>
        <taxon>Sapientia</taxon>
    </lineage>
</organism>
<dbReference type="SUPFAM" id="SSF53850">
    <property type="entry name" value="Periplasmic binding protein-like II"/>
    <property type="match status" value="1"/>
</dbReference>
<reference evidence="6 7" key="1">
    <citation type="submission" date="2019-03" db="EMBL/GenBank/DDBJ databases">
        <title>Sapientia aquatica gen. nov., sp. nov., isolated from a crater lake.</title>
        <authorList>
            <person name="Felfoldi T."/>
            <person name="Szabo A."/>
            <person name="Toth E."/>
            <person name="Schumann P."/>
            <person name="Keki Z."/>
            <person name="Marialigeti K."/>
            <person name="Mathe I."/>
        </authorList>
    </citation>
    <scope>NUCLEOTIDE SEQUENCE [LARGE SCALE GENOMIC DNA]</scope>
    <source>
        <strain evidence="6 7">SA-152</strain>
    </source>
</reference>
<gene>
    <name evidence="6" type="ORF">E2I14_09880</name>
</gene>
<dbReference type="SUPFAM" id="SSF46785">
    <property type="entry name" value="Winged helix' DNA-binding domain"/>
    <property type="match status" value="2"/>
</dbReference>
<dbReference type="InterPro" id="IPR000847">
    <property type="entry name" value="LysR_HTH_N"/>
</dbReference>
<proteinExistence type="inferred from homology"/>
<dbReference type="GO" id="GO:0005829">
    <property type="term" value="C:cytosol"/>
    <property type="evidence" value="ECO:0007669"/>
    <property type="project" value="TreeGrafter"/>
</dbReference>
<accession>A0A4R5W1K6</accession>
<dbReference type="GO" id="GO:0003700">
    <property type="term" value="F:DNA-binding transcription factor activity"/>
    <property type="evidence" value="ECO:0007669"/>
    <property type="project" value="InterPro"/>
</dbReference>
<dbReference type="Gene3D" id="3.40.190.290">
    <property type="match status" value="1"/>
</dbReference>
<dbReference type="PROSITE" id="PS50931">
    <property type="entry name" value="HTH_LYSR"/>
    <property type="match status" value="2"/>
</dbReference>
<comment type="caution">
    <text evidence="6">The sequence shown here is derived from an EMBL/GenBank/DDBJ whole genome shotgun (WGS) entry which is preliminary data.</text>
</comment>
<dbReference type="FunFam" id="1.10.10.10:FF:000001">
    <property type="entry name" value="LysR family transcriptional regulator"/>
    <property type="match status" value="1"/>
</dbReference>
<evidence type="ECO:0000256" key="3">
    <source>
        <dbReference type="ARBA" id="ARBA00023125"/>
    </source>
</evidence>
<evidence type="ECO:0000256" key="2">
    <source>
        <dbReference type="ARBA" id="ARBA00023015"/>
    </source>
</evidence>
<dbReference type="Pfam" id="PF00126">
    <property type="entry name" value="HTH_1"/>
    <property type="match status" value="2"/>
</dbReference>
<dbReference type="InterPro" id="IPR005119">
    <property type="entry name" value="LysR_subst-bd"/>
</dbReference>
<keyword evidence="7" id="KW-1185">Reference proteome</keyword>
<evidence type="ECO:0000313" key="6">
    <source>
        <dbReference type="EMBL" id="TDK65904.1"/>
    </source>
</evidence>
<dbReference type="InterPro" id="IPR050950">
    <property type="entry name" value="HTH-type_LysR_regulators"/>
</dbReference>
<keyword evidence="2" id="KW-0805">Transcription regulation</keyword>
<dbReference type="GO" id="GO:0003677">
    <property type="term" value="F:DNA binding"/>
    <property type="evidence" value="ECO:0007669"/>
    <property type="project" value="UniProtKB-KW"/>
</dbReference>
<dbReference type="Gene3D" id="1.10.10.10">
    <property type="entry name" value="Winged helix-like DNA-binding domain superfamily/Winged helix DNA-binding domain"/>
    <property type="match status" value="2"/>
</dbReference>